<protein>
    <submittedName>
        <fullName evidence="3">Uncharacterized protein</fullName>
    </submittedName>
</protein>
<sequence>MKIAVTVLIGCILSFGQNATGSTLEAEEDPTQPILPGSKINFCSLRNGNLLVGPRLASDGEITVNTIGVNGTATGKPTRYVVSKTGVLIPKLGESEGESNRNVLKSRESTFYVKGFKGILIPIDLLYSKSKQKAIIDSEALEAKHRLEDVHPKKNGKKAGKVEEKNPPKSGFRPKTPNWSGSVGRLSPDKNCNGEITMFLLKNDGLLQRMPPDPYLPMGIQLSYTVKDNFLIRPRLLETSDDFVVNYSTGKNGDLVPHEDNKLKLRTEEGDLVSFILGECGTLIPVEEERGSDEEINYYYNGQLIHKGQQFPDIFSNSKVVVINDEKHNLPRKEEVKEKKHSIRKRALYADDYIVNPTQTRFYTSIGHSPIITMKPPTQTIVRQSAVVPVDPIISSPTQTVLVNSRPSPPRHQIYEEPYPPPVSSAEIAIRPQSVPIRHELPHGSECDDDHHVSNVPPRIHVRTDLFAIDEKGIKIPLIPEVTEDNDIVLYKLTCKGNLVRYPSCKEPEFGFPIHFQLLLDEFIMVPVTKNNRPLHITYNLQENGDLVPLESNENTFKKAPGSLIYFILGKNNVLFPVQQKVDPHDGSVTFYYQDYHLLKLPSTSNKPLHFSTINRPLFAFFNGLTIITTSSKPRLNPNRGSNWKNLTPKPKDPGTSRDIFLSGPNGELIRISPFRTRSGSTVIYEMDSNGILYRSPKDKKRCIILKSYILLKEGILLPSNDTTGYMYMTSKNGDMFPYLYPDGKLEAPRSESVKYLLCEKGILLPMELEIMDDHICYFFRDVIVYKERIYSKDALPEKEFKLHFRTDCDSSMRHNDKHYKSEVKPYTTPAGVPVYYEKHNTLLKRHPQDTVPPYLTYTMGSFEIQPDGSLVQIRYQDPDEDVINLMLEPNGDLLEDSRNERKPEFDYYILDVKGNLISVEARKTRKNIYFYKNNRKVCKARLPHVRMKEIMYPRVDPKRTPLGRDPLKLMDDPEPSRLGQDDDEPQSMYIPVPLKSTAMPGLTEKKCGKESTMALELEINDEVIEEIRNWAARCDKLLSRREVEKSLADALQGLNVAGLFNQGAETR</sequence>
<feature type="region of interest" description="Disordered" evidence="1">
    <location>
        <begin position="638"/>
        <end position="657"/>
    </location>
</feature>
<proteinExistence type="predicted"/>
<dbReference type="EMBL" id="JARGDH010000005">
    <property type="protein sequence ID" value="KAL0266596.1"/>
    <property type="molecule type" value="Genomic_DNA"/>
</dbReference>
<feature type="region of interest" description="Disordered" evidence="1">
    <location>
        <begin position="148"/>
        <end position="187"/>
    </location>
</feature>
<feature type="chain" id="PRO_5043430453" evidence="2">
    <location>
        <begin position="22"/>
        <end position="1068"/>
    </location>
</feature>
<feature type="region of interest" description="Disordered" evidence="1">
    <location>
        <begin position="957"/>
        <end position="988"/>
    </location>
</feature>
<dbReference type="AlphaFoldDB" id="A0AAW2H9Z2"/>
<reference evidence="3" key="1">
    <citation type="journal article" date="2024" name="Gigascience">
        <title>Chromosome-level genome of the poultry shaft louse Menopon gallinae provides insight into the host-switching and adaptive evolution of parasitic lice.</title>
        <authorList>
            <person name="Xu Y."/>
            <person name="Ma L."/>
            <person name="Liu S."/>
            <person name="Liang Y."/>
            <person name="Liu Q."/>
            <person name="He Z."/>
            <person name="Tian L."/>
            <person name="Duan Y."/>
            <person name="Cai W."/>
            <person name="Li H."/>
            <person name="Song F."/>
        </authorList>
    </citation>
    <scope>NUCLEOTIDE SEQUENCE</scope>
    <source>
        <strain evidence="3">Cailab_2023a</strain>
    </source>
</reference>
<gene>
    <name evidence="3" type="ORF">PYX00_009094</name>
</gene>
<comment type="caution">
    <text evidence="3">The sequence shown here is derived from an EMBL/GenBank/DDBJ whole genome shotgun (WGS) entry which is preliminary data.</text>
</comment>
<name>A0AAW2H9Z2_9NEOP</name>
<evidence type="ECO:0000256" key="2">
    <source>
        <dbReference type="SAM" id="SignalP"/>
    </source>
</evidence>
<accession>A0AAW2H9Z2</accession>
<feature type="compositionally biased region" description="Basic and acidic residues" evidence="1">
    <location>
        <begin position="966"/>
        <end position="976"/>
    </location>
</feature>
<feature type="signal peptide" evidence="2">
    <location>
        <begin position="1"/>
        <end position="21"/>
    </location>
</feature>
<organism evidence="3">
    <name type="scientific">Menopon gallinae</name>
    <name type="common">poultry shaft louse</name>
    <dbReference type="NCBI Taxonomy" id="328185"/>
    <lineage>
        <taxon>Eukaryota</taxon>
        <taxon>Metazoa</taxon>
        <taxon>Ecdysozoa</taxon>
        <taxon>Arthropoda</taxon>
        <taxon>Hexapoda</taxon>
        <taxon>Insecta</taxon>
        <taxon>Pterygota</taxon>
        <taxon>Neoptera</taxon>
        <taxon>Paraneoptera</taxon>
        <taxon>Psocodea</taxon>
        <taxon>Troctomorpha</taxon>
        <taxon>Phthiraptera</taxon>
        <taxon>Amblycera</taxon>
        <taxon>Menoponidae</taxon>
        <taxon>Menopon</taxon>
    </lineage>
</organism>
<keyword evidence="2" id="KW-0732">Signal</keyword>
<evidence type="ECO:0000256" key="1">
    <source>
        <dbReference type="SAM" id="MobiDB-lite"/>
    </source>
</evidence>
<evidence type="ECO:0000313" key="3">
    <source>
        <dbReference type="EMBL" id="KAL0266596.1"/>
    </source>
</evidence>